<proteinExistence type="inferred from homology"/>
<evidence type="ECO:0000259" key="13">
    <source>
        <dbReference type="SMART" id="SM00768"/>
    </source>
</evidence>
<dbReference type="SUPFAM" id="SSF51445">
    <property type="entry name" value="(Trans)glycosidases"/>
    <property type="match status" value="1"/>
</dbReference>
<dbReference type="Pfam" id="PF00332">
    <property type="entry name" value="Glyco_hydro_17"/>
    <property type="match status" value="1"/>
</dbReference>
<gene>
    <name evidence="14" type="ORF">SAY87_000815</name>
</gene>
<evidence type="ECO:0000256" key="4">
    <source>
        <dbReference type="ARBA" id="ARBA00012780"/>
    </source>
</evidence>
<feature type="signal peptide" evidence="12">
    <location>
        <begin position="1"/>
        <end position="33"/>
    </location>
</feature>
<dbReference type="GO" id="GO:0005576">
    <property type="term" value="C:extracellular region"/>
    <property type="evidence" value="ECO:0007669"/>
    <property type="project" value="UniProtKB-SubCell"/>
</dbReference>
<evidence type="ECO:0000256" key="5">
    <source>
        <dbReference type="ARBA" id="ARBA00022525"/>
    </source>
</evidence>
<sequence length="474" mass="52020">MATSMGTLPSGGGLFIPSAVLLLLLQLTNIAMAIGVNYGTLGDNIPPPADVAKFLKNNTVINRVKIYDTNPDIIRAFANTGIALTITAINGEIPALVQIDFARQWVANHIAPFFPQTRIIRVLVGNEILHWGGEDLISNLLGAMRTLRQALDQAGFRSIQVSTAHSLGIIENSEPPSRCRFRAMYKRVLSPLLQFHRETRSPFMVNPYPYFAYDPNSSKGSNFYLFKRPTRGLYDRATGKRYTNMYDLLLDAVYMAMRAYGYGDVGIAVGETGWASQGDAGLAPGIKNAIDFNGGLVRHLRSKTGTPLMPNRSFETYIFALFNENQKPGPLAEKNFGLFKPDFSPVYHVGVLRSEQSPRGRAPLRPAPGGRGRGRGRGKAVTVPSAGKQWCIPKPGVSVQALQLNINYICGQGIDCRPVQAGGACFQPNNLHAQASYLMNSYYQTKGHFLYNCDFTRTGMLTSTNPSHGSCIYK</sequence>
<comment type="subcellular location">
    <subcellularLocation>
        <location evidence="2">Secreted</location>
    </subcellularLocation>
</comment>
<keyword evidence="8" id="KW-1015">Disulfide bond</keyword>
<dbReference type="AlphaFoldDB" id="A0AAN7GS68"/>
<keyword evidence="6 12" id="KW-0732">Signal</keyword>
<evidence type="ECO:0000256" key="2">
    <source>
        <dbReference type="ARBA" id="ARBA00004613"/>
    </source>
</evidence>
<evidence type="ECO:0000256" key="1">
    <source>
        <dbReference type="ARBA" id="ARBA00000382"/>
    </source>
</evidence>
<comment type="catalytic activity">
    <reaction evidence="1">
        <text>Hydrolysis of (1-&gt;3)-beta-D-glucosidic linkages in (1-&gt;3)-beta-D-glucans.</text>
        <dbReference type="EC" id="3.2.1.39"/>
    </reaction>
</comment>
<evidence type="ECO:0000256" key="10">
    <source>
        <dbReference type="RuleBase" id="RU004335"/>
    </source>
</evidence>
<keyword evidence="9" id="KW-0326">Glycosidase</keyword>
<feature type="compositionally biased region" description="Low complexity" evidence="11">
    <location>
        <begin position="359"/>
        <end position="368"/>
    </location>
</feature>
<organism evidence="14 15">
    <name type="scientific">Trapa incisa</name>
    <dbReference type="NCBI Taxonomy" id="236973"/>
    <lineage>
        <taxon>Eukaryota</taxon>
        <taxon>Viridiplantae</taxon>
        <taxon>Streptophyta</taxon>
        <taxon>Embryophyta</taxon>
        <taxon>Tracheophyta</taxon>
        <taxon>Spermatophyta</taxon>
        <taxon>Magnoliopsida</taxon>
        <taxon>eudicotyledons</taxon>
        <taxon>Gunneridae</taxon>
        <taxon>Pentapetalae</taxon>
        <taxon>rosids</taxon>
        <taxon>malvids</taxon>
        <taxon>Myrtales</taxon>
        <taxon>Lythraceae</taxon>
        <taxon>Trapa</taxon>
    </lineage>
</organism>
<dbReference type="PANTHER" id="PTHR32227">
    <property type="entry name" value="GLUCAN ENDO-1,3-BETA-GLUCOSIDASE BG1-RELATED-RELATED"/>
    <property type="match status" value="1"/>
</dbReference>
<comment type="similarity">
    <text evidence="3 10">Belongs to the glycosyl hydrolase 17 family.</text>
</comment>
<dbReference type="InterPro" id="IPR000490">
    <property type="entry name" value="Glyco_hydro_17"/>
</dbReference>
<dbReference type="InterPro" id="IPR044965">
    <property type="entry name" value="Glyco_hydro_17_plant"/>
</dbReference>
<reference evidence="14 15" key="1">
    <citation type="journal article" date="2023" name="Hortic Res">
        <title>Pangenome of water caltrop reveals structural variations and asymmetric subgenome divergence after allopolyploidization.</title>
        <authorList>
            <person name="Zhang X."/>
            <person name="Chen Y."/>
            <person name="Wang L."/>
            <person name="Yuan Y."/>
            <person name="Fang M."/>
            <person name="Shi L."/>
            <person name="Lu R."/>
            <person name="Comes H.P."/>
            <person name="Ma Y."/>
            <person name="Chen Y."/>
            <person name="Huang G."/>
            <person name="Zhou Y."/>
            <person name="Zheng Z."/>
            <person name="Qiu Y."/>
        </authorList>
    </citation>
    <scope>NUCLEOTIDE SEQUENCE [LARGE SCALE GENOMIC DNA]</scope>
    <source>
        <tissue evidence="14">Roots</tissue>
    </source>
</reference>
<dbReference type="Gene3D" id="3.20.20.80">
    <property type="entry name" value="Glycosidases"/>
    <property type="match status" value="1"/>
</dbReference>
<feature type="region of interest" description="Disordered" evidence="11">
    <location>
        <begin position="356"/>
        <end position="379"/>
    </location>
</feature>
<dbReference type="Proteomes" id="UP001345219">
    <property type="component" value="Chromosome 1"/>
</dbReference>
<dbReference type="FunFam" id="1.20.58.1040:FF:000003">
    <property type="entry name" value="glucan endo-1,3-beta-glucosidase 7"/>
    <property type="match status" value="1"/>
</dbReference>
<comment type="caution">
    <text evidence="14">The sequence shown here is derived from an EMBL/GenBank/DDBJ whole genome shotgun (WGS) entry which is preliminary data.</text>
</comment>
<dbReference type="InterPro" id="IPR012946">
    <property type="entry name" value="X8"/>
</dbReference>
<dbReference type="Pfam" id="PF07983">
    <property type="entry name" value="X8"/>
    <property type="match status" value="1"/>
</dbReference>
<name>A0AAN7GS68_9MYRT</name>
<evidence type="ECO:0000256" key="7">
    <source>
        <dbReference type="ARBA" id="ARBA00022801"/>
    </source>
</evidence>
<dbReference type="EC" id="3.2.1.39" evidence="4"/>
<keyword evidence="15" id="KW-1185">Reference proteome</keyword>
<keyword evidence="7" id="KW-0378">Hydrolase</keyword>
<dbReference type="FunFam" id="3.20.20.80:FF:000005">
    <property type="entry name" value="Glucan endo-1,3-beta-glucosidase 14"/>
    <property type="match status" value="1"/>
</dbReference>
<feature type="domain" description="X8" evidence="13">
    <location>
        <begin position="389"/>
        <end position="473"/>
    </location>
</feature>
<dbReference type="GO" id="GO:0005975">
    <property type="term" value="P:carbohydrate metabolic process"/>
    <property type="evidence" value="ECO:0007669"/>
    <property type="project" value="InterPro"/>
</dbReference>
<dbReference type="EMBL" id="JAXIOK010000023">
    <property type="protein sequence ID" value="KAK4742814.1"/>
    <property type="molecule type" value="Genomic_DNA"/>
</dbReference>
<dbReference type="Gene3D" id="1.20.58.1040">
    <property type="match status" value="1"/>
</dbReference>
<evidence type="ECO:0000256" key="8">
    <source>
        <dbReference type="ARBA" id="ARBA00023157"/>
    </source>
</evidence>
<evidence type="ECO:0000256" key="11">
    <source>
        <dbReference type="SAM" id="MobiDB-lite"/>
    </source>
</evidence>
<dbReference type="InterPro" id="IPR017853">
    <property type="entry name" value="GH"/>
</dbReference>
<keyword evidence="5" id="KW-0964">Secreted</keyword>
<feature type="chain" id="PRO_5043038732" description="glucan endo-1,3-beta-D-glucosidase" evidence="12">
    <location>
        <begin position="34"/>
        <end position="474"/>
    </location>
</feature>
<accession>A0AAN7GS68</accession>
<evidence type="ECO:0000256" key="6">
    <source>
        <dbReference type="ARBA" id="ARBA00022729"/>
    </source>
</evidence>
<dbReference type="SMART" id="SM00768">
    <property type="entry name" value="X8"/>
    <property type="match status" value="1"/>
</dbReference>
<evidence type="ECO:0000256" key="9">
    <source>
        <dbReference type="ARBA" id="ARBA00023295"/>
    </source>
</evidence>
<evidence type="ECO:0000313" key="15">
    <source>
        <dbReference type="Proteomes" id="UP001345219"/>
    </source>
</evidence>
<dbReference type="GO" id="GO:0042973">
    <property type="term" value="F:glucan endo-1,3-beta-D-glucosidase activity"/>
    <property type="evidence" value="ECO:0007669"/>
    <property type="project" value="UniProtKB-EC"/>
</dbReference>
<evidence type="ECO:0000256" key="12">
    <source>
        <dbReference type="SAM" id="SignalP"/>
    </source>
</evidence>
<evidence type="ECO:0000256" key="3">
    <source>
        <dbReference type="ARBA" id="ARBA00008773"/>
    </source>
</evidence>
<protein>
    <recommendedName>
        <fullName evidence="4">glucan endo-1,3-beta-D-glucosidase</fullName>
        <ecNumber evidence="4">3.2.1.39</ecNumber>
    </recommendedName>
</protein>
<evidence type="ECO:0000313" key="14">
    <source>
        <dbReference type="EMBL" id="KAK4742814.1"/>
    </source>
</evidence>